<comment type="cofactor">
    <cofactor evidence="11">
        <name>Mg(2+)</name>
        <dbReference type="ChEBI" id="CHEBI:18420"/>
    </cofactor>
    <text evidence="11">Binds 2 Mg(2+) ions per subunit.</text>
</comment>
<dbReference type="Gene3D" id="3.10.20.70">
    <property type="entry name" value="Glutamine synthetase, N-terminal domain"/>
    <property type="match status" value="1"/>
</dbReference>
<dbReference type="InterPro" id="IPR008146">
    <property type="entry name" value="Gln_synth_cat_dom"/>
</dbReference>
<feature type="binding site" evidence="9">
    <location>
        <position position="349"/>
    </location>
    <ligand>
        <name>L-glutamate</name>
        <dbReference type="ChEBI" id="CHEBI:29985"/>
    </ligand>
</feature>
<comment type="subcellular location">
    <subcellularLocation>
        <location evidence="1">Cytoplasm</location>
    </subcellularLocation>
</comment>
<keyword evidence="7 10" id="KW-0067">ATP-binding</keyword>
<feature type="binding site" evidence="11">
    <location>
        <position position="142"/>
    </location>
    <ligand>
        <name>Mg(2+)</name>
        <dbReference type="ChEBI" id="CHEBI:18420"/>
        <label>1</label>
    </ligand>
</feature>
<gene>
    <name evidence="17" type="primary">glnA</name>
    <name evidence="17" type="ORF">F9K24_15345</name>
</gene>
<feature type="modified residue" description="O-AMP-tyrosine" evidence="12">
    <location>
        <position position="408"/>
    </location>
</feature>
<feature type="binding site" evidence="10">
    <location>
        <position position="349"/>
    </location>
    <ligand>
        <name>ATP</name>
        <dbReference type="ChEBI" id="CHEBI:30616"/>
    </ligand>
</feature>
<dbReference type="InterPro" id="IPR027303">
    <property type="entry name" value="Gln_synth_gly_rich_site"/>
</dbReference>
<sequence length="480" mass="54381">MEKLPTSPEALLKYCRDNKIDYVDVRFTDILGMMHHVTMHIDAMDVDAFTDGIGFDGSSIRGWKAINESDMLAKLDPTSAYVDPFFEHKTLAIIADIYEPARAKGEVPKTYSRDPRQILRRAVEHMKSTGLADTCYMGPEAEFFVFSDVRYDQEMNQGFYFIDAVDAQWRMGAEESPNLGFKMRKKEGYFPLPPNDQFQDLRAEMTEMLNKMGIPPERHHHEVSAAGQAEINFKLDESLKQADKVQLFKYVVKNVARKNGYSATFMPKPLFGDNGSGMHTHISLWKDGRNLFAGDWYAGLSEMAKYFIGGILHHGPALLAFTNPTTNSFKRLVPGYEAPVSLVYSARNRSASIRIPVAVHGEKARRIEFRTPDPAANPYMAFAAMILAGLDGIQNKIDPGAPADFNLYEATEEQKKKIRSVPANLTKVLDALEQDNAWLKVGGVFDDDFIENYISYKRAEVENIVNMRPHPYEFVLYYDC</sequence>
<dbReference type="GO" id="GO:0005524">
    <property type="term" value="F:ATP binding"/>
    <property type="evidence" value="ECO:0007669"/>
    <property type="project" value="UniProtKB-KW"/>
</dbReference>
<keyword evidence="6 10" id="KW-0547">Nucleotide-binding</keyword>
<evidence type="ECO:0000256" key="9">
    <source>
        <dbReference type="PIRSR" id="PIRSR604809-1"/>
    </source>
</evidence>
<keyword evidence="11" id="KW-0479">Metal-binding</keyword>
<feature type="binding site" evidence="11">
    <location>
        <position position="222"/>
    </location>
    <ligand>
        <name>Mg(2+)</name>
        <dbReference type="ChEBI" id="CHEBI:18420"/>
        <label>1</label>
    </ligand>
</feature>
<dbReference type="PANTHER" id="PTHR43407">
    <property type="entry name" value="GLUTAMINE SYNTHETASE"/>
    <property type="match status" value="1"/>
</dbReference>
<feature type="binding site" evidence="9">
    <location>
        <position position="337"/>
    </location>
    <ligand>
        <name>L-glutamate</name>
        <dbReference type="ChEBI" id="CHEBI:29985"/>
    </ligand>
</feature>
<evidence type="ECO:0000256" key="4">
    <source>
        <dbReference type="ARBA" id="ARBA00022490"/>
    </source>
</evidence>
<dbReference type="PROSITE" id="PS51987">
    <property type="entry name" value="GS_CATALYTIC"/>
    <property type="match status" value="1"/>
</dbReference>
<feature type="binding site" evidence="11">
    <location>
        <position position="279"/>
    </location>
    <ligand>
        <name>Mg(2+)</name>
        <dbReference type="ChEBI" id="CHEBI:18420"/>
        <label>1</label>
    </ligand>
</feature>
<dbReference type="FunFam" id="3.30.590.10:FF:000001">
    <property type="entry name" value="Glutamine synthetase"/>
    <property type="match status" value="1"/>
</dbReference>
<protein>
    <recommendedName>
        <fullName evidence="3">Glutamine synthetase</fullName>
    </recommendedName>
    <alternativeName>
        <fullName evidence="8">Glutamate--ammonia ligase</fullName>
    </alternativeName>
</protein>
<evidence type="ECO:0000256" key="10">
    <source>
        <dbReference type="PIRSR" id="PIRSR604809-2"/>
    </source>
</evidence>
<dbReference type="GO" id="GO:0019740">
    <property type="term" value="P:nitrogen utilization"/>
    <property type="evidence" value="ECO:0007669"/>
    <property type="project" value="TreeGrafter"/>
</dbReference>
<dbReference type="GO" id="GO:0006542">
    <property type="term" value="P:glutamine biosynthetic process"/>
    <property type="evidence" value="ECO:0007669"/>
    <property type="project" value="InterPro"/>
</dbReference>
<dbReference type="EMBL" id="WBUI01000017">
    <property type="protein sequence ID" value="KAB2930837.1"/>
    <property type="molecule type" value="Genomic_DNA"/>
</dbReference>
<keyword evidence="4" id="KW-0963">Cytoplasm</keyword>
<dbReference type="InterPro" id="IPR014746">
    <property type="entry name" value="Gln_synth/guanido_kin_cat_dom"/>
</dbReference>
<dbReference type="GO" id="GO:0046872">
    <property type="term" value="F:metal ion binding"/>
    <property type="evidence" value="ECO:0007669"/>
    <property type="project" value="UniProtKB-KW"/>
</dbReference>
<feature type="binding site" evidence="9">
    <location>
        <begin position="274"/>
        <end position="275"/>
    </location>
    <ligand>
        <name>L-glutamate</name>
        <dbReference type="ChEBI" id="CHEBI:29985"/>
    </ligand>
</feature>
<dbReference type="SMART" id="SM01230">
    <property type="entry name" value="Gln-synt_C"/>
    <property type="match status" value="1"/>
</dbReference>
<evidence type="ECO:0000256" key="5">
    <source>
        <dbReference type="ARBA" id="ARBA00022598"/>
    </source>
</evidence>
<dbReference type="SUPFAM" id="SSF55931">
    <property type="entry name" value="Glutamine synthetase/guanido kinase"/>
    <property type="match status" value="1"/>
</dbReference>
<feature type="binding site" evidence="10">
    <location>
        <position position="217"/>
    </location>
    <ligand>
        <name>ATP</name>
        <dbReference type="ChEBI" id="CHEBI:30616"/>
    </ligand>
</feature>
<dbReference type="Pfam" id="PF03951">
    <property type="entry name" value="Gln-synt_N"/>
    <property type="match status" value="1"/>
</dbReference>
<dbReference type="InterPro" id="IPR036651">
    <property type="entry name" value="Gln_synt_N_sf"/>
</dbReference>
<dbReference type="GO" id="GO:0016020">
    <property type="term" value="C:membrane"/>
    <property type="evidence" value="ECO:0007669"/>
    <property type="project" value="TreeGrafter"/>
</dbReference>
<dbReference type="Proteomes" id="UP000460298">
    <property type="component" value="Unassembled WGS sequence"/>
</dbReference>
<dbReference type="NCBIfam" id="TIGR00653">
    <property type="entry name" value="GlnA"/>
    <property type="match status" value="1"/>
</dbReference>
<comment type="similarity">
    <text evidence="2 13 14">Belongs to the glutamine synthetase family.</text>
</comment>
<organism evidence="17 18">
    <name type="scientific">Leptonema illini</name>
    <dbReference type="NCBI Taxonomy" id="183"/>
    <lineage>
        <taxon>Bacteria</taxon>
        <taxon>Pseudomonadati</taxon>
        <taxon>Spirochaetota</taxon>
        <taxon>Spirochaetia</taxon>
        <taxon>Leptospirales</taxon>
        <taxon>Leptospiraceae</taxon>
        <taxon>Leptonema</taxon>
    </lineage>
</organism>
<feature type="domain" description="GS catalytic" evidence="16">
    <location>
        <begin position="115"/>
        <end position="480"/>
    </location>
</feature>
<keyword evidence="11" id="KW-0460">Magnesium</keyword>
<feature type="domain" description="GS beta-grasp" evidence="15">
    <location>
        <begin position="18"/>
        <end position="102"/>
    </location>
</feature>
<dbReference type="Gene3D" id="3.30.590.10">
    <property type="entry name" value="Glutamine synthetase/guanido kinase, catalytic domain"/>
    <property type="match status" value="1"/>
</dbReference>
<dbReference type="InterPro" id="IPR004809">
    <property type="entry name" value="Gln_synth_I"/>
</dbReference>
<keyword evidence="12" id="KW-0597">Phosphoprotein</keyword>
<evidence type="ECO:0000256" key="2">
    <source>
        <dbReference type="ARBA" id="ARBA00009897"/>
    </source>
</evidence>
<feature type="binding site" evidence="11">
    <location>
        <position position="230"/>
    </location>
    <ligand>
        <name>Mg(2+)</name>
        <dbReference type="ChEBI" id="CHEBI:18420"/>
        <label>1</label>
    </ligand>
</feature>
<feature type="binding site" evidence="10">
    <location>
        <begin position="281"/>
        <end position="283"/>
    </location>
    <ligand>
        <name>ATP</name>
        <dbReference type="ChEBI" id="CHEBI:30616"/>
    </ligand>
</feature>
<keyword evidence="5 17" id="KW-0436">Ligase</keyword>
<dbReference type="GO" id="GO:0004356">
    <property type="term" value="F:glutamine synthetase activity"/>
    <property type="evidence" value="ECO:0007669"/>
    <property type="project" value="InterPro"/>
</dbReference>
<comment type="caution">
    <text evidence="17">The sequence shown here is derived from an EMBL/GenBank/DDBJ whole genome shotgun (WGS) entry which is preliminary data.</text>
</comment>
<evidence type="ECO:0000259" key="16">
    <source>
        <dbReference type="PROSITE" id="PS51987"/>
    </source>
</evidence>
<dbReference type="Pfam" id="PF00120">
    <property type="entry name" value="Gln-synt_C"/>
    <property type="match status" value="1"/>
</dbReference>
<evidence type="ECO:0000256" key="11">
    <source>
        <dbReference type="PIRSR" id="PIRSR604809-3"/>
    </source>
</evidence>
<dbReference type="PANTHER" id="PTHR43407:SF1">
    <property type="entry name" value="LENGSIN"/>
    <property type="match status" value="1"/>
</dbReference>
<feature type="binding site" evidence="11">
    <location>
        <position position="140"/>
    </location>
    <ligand>
        <name>Mg(2+)</name>
        <dbReference type="ChEBI" id="CHEBI:18420"/>
        <label>1</label>
    </ligand>
</feature>
<feature type="binding site" evidence="10">
    <location>
        <position position="363"/>
    </location>
    <ligand>
        <name>ATP</name>
        <dbReference type="ChEBI" id="CHEBI:30616"/>
    </ligand>
</feature>
<name>A0A833GZR6_9LEPT</name>
<dbReference type="AlphaFoldDB" id="A0A833GZR6"/>
<dbReference type="InterPro" id="IPR008147">
    <property type="entry name" value="Gln_synt_N"/>
</dbReference>
<dbReference type="PROSITE" id="PS00181">
    <property type="entry name" value="GLNA_ATP"/>
    <property type="match status" value="1"/>
</dbReference>
<evidence type="ECO:0000256" key="6">
    <source>
        <dbReference type="ARBA" id="ARBA00022741"/>
    </source>
</evidence>
<evidence type="ECO:0000313" key="17">
    <source>
        <dbReference type="EMBL" id="KAB2930837.1"/>
    </source>
</evidence>
<evidence type="ECO:0000256" key="1">
    <source>
        <dbReference type="ARBA" id="ARBA00004496"/>
    </source>
</evidence>
<evidence type="ECO:0000256" key="8">
    <source>
        <dbReference type="ARBA" id="ARBA00030668"/>
    </source>
</evidence>
<evidence type="ECO:0000256" key="12">
    <source>
        <dbReference type="PIRSR" id="PIRSR604809-50"/>
    </source>
</evidence>
<feature type="binding site" evidence="9">
    <location>
        <position position="370"/>
    </location>
    <ligand>
        <name>L-glutamate</name>
        <dbReference type="ChEBI" id="CHEBI:29985"/>
    </ligand>
</feature>
<dbReference type="PROSITE" id="PS51986">
    <property type="entry name" value="GS_BETA_GRASP"/>
    <property type="match status" value="1"/>
</dbReference>
<evidence type="ECO:0000256" key="7">
    <source>
        <dbReference type="ARBA" id="ARBA00022840"/>
    </source>
</evidence>
<accession>A0A833GZR6</accession>
<proteinExistence type="inferred from homology"/>
<dbReference type="GO" id="GO:0005737">
    <property type="term" value="C:cytoplasm"/>
    <property type="evidence" value="ECO:0007669"/>
    <property type="project" value="UniProtKB-SubCell"/>
</dbReference>
<evidence type="ECO:0000256" key="14">
    <source>
        <dbReference type="RuleBase" id="RU000384"/>
    </source>
</evidence>
<evidence type="ECO:0000259" key="15">
    <source>
        <dbReference type="PROSITE" id="PS51986"/>
    </source>
</evidence>
<evidence type="ECO:0000256" key="13">
    <source>
        <dbReference type="PROSITE-ProRule" id="PRU01330"/>
    </source>
</evidence>
<feature type="binding site" evidence="9">
    <location>
        <position position="331"/>
    </location>
    <ligand>
        <name>L-glutamate</name>
        <dbReference type="ChEBI" id="CHEBI:29985"/>
    </ligand>
</feature>
<evidence type="ECO:0000256" key="3">
    <source>
        <dbReference type="ARBA" id="ARBA00021364"/>
    </source>
</evidence>
<evidence type="ECO:0000313" key="18">
    <source>
        <dbReference type="Proteomes" id="UP000460298"/>
    </source>
</evidence>
<reference evidence="17 18" key="1">
    <citation type="submission" date="2019-10" db="EMBL/GenBank/DDBJ databases">
        <title>Extracellular Electron Transfer in a Candidatus Methanoperedens spp. Enrichment Culture.</title>
        <authorList>
            <person name="Berger S."/>
            <person name="Rangel Shaw D."/>
            <person name="Berben T."/>
            <person name="In 'T Zandt M."/>
            <person name="Frank J."/>
            <person name="Reimann J."/>
            <person name="Jetten M.S.M."/>
            <person name="Welte C.U."/>
        </authorList>
    </citation>
    <scope>NUCLEOTIDE SEQUENCE [LARGE SCALE GENOMIC DNA]</scope>
    <source>
        <strain evidence="17">SB12</strain>
    </source>
</reference>
<feature type="binding site" evidence="11">
    <location>
        <position position="368"/>
    </location>
    <ligand>
        <name>Mg(2+)</name>
        <dbReference type="ChEBI" id="CHEBI:18420"/>
        <label>1</label>
    </ligand>
</feature>
<dbReference type="SUPFAM" id="SSF54368">
    <property type="entry name" value="Glutamine synthetase, N-terminal domain"/>
    <property type="match status" value="1"/>
</dbReference>